<reference evidence="2" key="2">
    <citation type="journal article" date="2015" name="Data Brief">
        <title>Shoot transcriptome of the giant reed, Arundo donax.</title>
        <authorList>
            <person name="Barrero R.A."/>
            <person name="Guerrero F.D."/>
            <person name="Moolhuijzen P."/>
            <person name="Goolsby J.A."/>
            <person name="Tidwell J."/>
            <person name="Bellgard S.E."/>
            <person name="Bellgard M.I."/>
        </authorList>
    </citation>
    <scope>NUCLEOTIDE SEQUENCE</scope>
    <source>
        <tissue evidence="2">Shoot tissue taken approximately 20 cm above the soil surface</tissue>
    </source>
</reference>
<feature type="compositionally biased region" description="Low complexity" evidence="1">
    <location>
        <begin position="74"/>
        <end position="94"/>
    </location>
</feature>
<reference evidence="2" key="1">
    <citation type="submission" date="2014-09" db="EMBL/GenBank/DDBJ databases">
        <authorList>
            <person name="Magalhaes I.L.F."/>
            <person name="Oliveira U."/>
            <person name="Santos F.R."/>
            <person name="Vidigal T.H.D.A."/>
            <person name="Brescovit A.D."/>
            <person name="Santos A.J."/>
        </authorList>
    </citation>
    <scope>NUCLEOTIDE SEQUENCE</scope>
    <source>
        <tissue evidence="2">Shoot tissue taken approximately 20 cm above the soil surface</tissue>
    </source>
</reference>
<dbReference type="AlphaFoldDB" id="A0A0A9GZF2"/>
<organism evidence="2">
    <name type="scientific">Arundo donax</name>
    <name type="common">Giant reed</name>
    <name type="synonym">Donax arundinaceus</name>
    <dbReference type="NCBI Taxonomy" id="35708"/>
    <lineage>
        <taxon>Eukaryota</taxon>
        <taxon>Viridiplantae</taxon>
        <taxon>Streptophyta</taxon>
        <taxon>Embryophyta</taxon>
        <taxon>Tracheophyta</taxon>
        <taxon>Spermatophyta</taxon>
        <taxon>Magnoliopsida</taxon>
        <taxon>Liliopsida</taxon>
        <taxon>Poales</taxon>
        <taxon>Poaceae</taxon>
        <taxon>PACMAD clade</taxon>
        <taxon>Arundinoideae</taxon>
        <taxon>Arundineae</taxon>
        <taxon>Arundo</taxon>
    </lineage>
</organism>
<proteinExistence type="predicted"/>
<name>A0A0A9GZF2_ARUDO</name>
<protein>
    <submittedName>
        <fullName evidence="2">Uncharacterized protein</fullName>
    </submittedName>
</protein>
<accession>A0A0A9GZF2</accession>
<evidence type="ECO:0000256" key="1">
    <source>
        <dbReference type="SAM" id="MobiDB-lite"/>
    </source>
</evidence>
<feature type="region of interest" description="Disordered" evidence="1">
    <location>
        <begin position="50"/>
        <end position="100"/>
    </location>
</feature>
<dbReference type="EMBL" id="GBRH01169935">
    <property type="protein sequence ID" value="JAE27961.1"/>
    <property type="molecule type" value="Transcribed_RNA"/>
</dbReference>
<evidence type="ECO:0000313" key="2">
    <source>
        <dbReference type="EMBL" id="JAE27961.1"/>
    </source>
</evidence>
<sequence length="100" mass="10488">MKSMTRRPSESLPVGRRKKVRPSGSTRFIPFTAAMPPVSELESPKLKITTAGRAAGVLPPTVPSPAPSRPPPTARATATEPTRAAAPPRSPAAADKLEKP</sequence>
<feature type="region of interest" description="Disordered" evidence="1">
    <location>
        <begin position="1"/>
        <end position="31"/>
    </location>
</feature>
<feature type="compositionally biased region" description="Pro residues" evidence="1">
    <location>
        <begin position="60"/>
        <end position="73"/>
    </location>
</feature>